<accession>A0A2U2XD01</accession>
<sequence length="215" mass="24442">MKNVAFLIASGLLMFSCSNEKNQTEEDIQTEKEEIQETVSDSTPDAEWNGEYMKIKDEEEPKVKRKSQGSDFYSMGRVDLKIGENQVDFKLFERKKNALTFTNESITAFIRSAFNEDIKVRFKKKDIVINHKGKYKADPSEKANNSFSMTILAGEQGKQKEYTLESGEAEIIAFSPRLGTLEMKIKSIFVKKDGTKQNGEGMIKMNFENAVMTAI</sequence>
<comment type="caution">
    <text evidence="1">The sequence shown here is derived from an EMBL/GenBank/DDBJ whole genome shotgun (WGS) entry which is preliminary data.</text>
</comment>
<dbReference type="AlphaFoldDB" id="A0A2U2XD01"/>
<dbReference type="EMBL" id="QFRJ01000005">
    <property type="protein sequence ID" value="PWH85637.1"/>
    <property type="molecule type" value="Genomic_DNA"/>
</dbReference>
<proteinExistence type="predicted"/>
<reference evidence="1 2" key="1">
    <citation type="submission" date="2018-05" db="EMBL/GenBank/DDBJ databases">
        <title>Brumimicrobium oceani sp. nov., isolated from coastal sediment.</title>
        <authorList>
            <person name="Kou Y."/>
        </authorList>
    </citation>
    <scope>NUCLEOTIDE SEQUENCE [LARGE SCALE GENOMIC DNA]</scope>
    <source>
        <strain evidence="1 2">C305</strain>
    </source>
</reference>
<organism evidence="1 2">
    <name type="scientific">Brumimicrobium oceani</name>
    <dbReference type="NCBI Taxonomy" id="2100725"/>
    <lineage>
        <taxon>Bacteria</taxon>
        <taxon>Pseudomonadati</taxon>
        <taxon>Bacteroidota</taxon>
        <taxon>Flavobacteriia</taxon>
        <taxon>Flavobacteriales</taxon>
        <taxon>Crocinitomicaceae</taxon>
        <taxon>Brumimicrobium</taxon>
    </lineage>
</organism>
<reference evidence="1 2" key="2">
    <citation type="submission" date="2018-05" db="EMBL/GenBank/DDBJ databases">
        <authorList>
            <person name="Lanie J.A."/>
            <person name="Ng W.-L."/>
            <person name="Kazmierczak K.M."/>
            <person name="Andrzejewski T.M."/>
            <person name="Davidsen T.M."/>
            <person name="Wayne K.J."/>
            <person name="Tettelin H."/>
            <person name="Glass J.I."/>
            <person name="Rusch D."/>
            <person name="Podicherti R."/>
            <person name="Tsui H.-C.T."/>
            <person name="Winkler M.E."/>
        </authorList>
    </citation>
    <scope>NUCLEOTIDE SEQUENCE [LARGE SCALE GENOMIC DNA]</scope>
    <source>
        <strain evidence="1 2">C305</strain>
    </source>
</reference>
<dbReference type="PROSITE" id="PS51257">
    <property type="entry name" value="PROKAR_LIPOPROTEIN"/>
    <property type="match status" value="1"/>
</dbReference>
<gene>
    <name evidence="1" type="ORF">DIT68_08345</name>
</gene>
<keyword evidence="2" id="KW-1185">Reference proteome</keyword>
<evidence type="ECO:0000313" key="1">
    <source>
        <dbReference type="EMBL" id="PWH85637.1"/>
    </source>
</evidence>
<evidence type="ECO:0000313" key="2">
    <source>
        <dbReference type="Proteomes" id="UP000245370"/>
    </source>
</evidence>
<dbReference type="Proteomes" id="UP000245370">
    <property type="component" value="Unassembled WGS sequence"/>
</dbReference>
<name>A0A2U2XD01_9FLAO</name>
<protein>
    <submittedName>
        <fullName evidence="1">Uncharacterized protein</fullName>
    </submittedName>
</protein>
<dbReference type="RefSeq" id="WP_146194162.1">
    <property type="nucleotide sequence ID" value="NZ_QFRJ01000005.1"/>
</dbReference>
<dbReference type="OrthoDB" id="1467030at2"/>